<feature type="compositionally biased region" description="Basic and acidic residues" evidence="2">
    <location>
        <begin position="11"/>
        <end position="35"/>
    </location>
</feature>
<proteinExistence type="predicted"/>
<dbReference type="RefSeq" id="WP_305962237.1">
    <property type="nucleotide sequence ID" value="NZ_JAVAMQ010000003.1"/>
</dbReference>
<protein>
    <submittedName>
        <fullName evidence="4">Phage major capsid protein</fullName>
    </submittedName>
</protein>
<comment type="caution">
    <text evidence="4">The sequence shown here is derived from an EMBL/GenBank/DDBJ whole genome shotgun (WGS) entry which is preliminary data.</text>
</comment>
<dbReference type="InterPro" id="IPR054612">
    <property type="entry name" value="Phage_capsid-like_C"/>
</dbReference>
<evidence type="ECO:0000256" key="2">
    <source>
        <dbReference type="SAM" id="MobiDB-lite"/>
    </source>
</evidence>
<dbReference type="EMBL" id="JAVAMQ010000003">
    <property type="protein sequence ID" value="MDP5306388.1"/>
    <property type="molecule type" value="Genomic_DNA"/>
</dbReference>
<feature type="region of interest" description="Disordered" evidence="2">
    <location>
        <begin position="1"/>
        <end position="35"/>
    </location>
</feature>
<evidence type="ECO:0000313" key="5">
    <source>
        <dbReference type="Proteomes" id="UP001224997"/>
    </source>
</evidence>
<dbReference type="SUPFAM" id="SSF56563">
    <property type="entry name" value="Major capsid protein gp5"/>
    <property type="match status" value="1"/>
</dbReference>
<evidence type="ECO:0000259" key="3">
    <source>
        <dbReference type="Pfam" id="PF05065"/>
    </source>
</evidence>
<dbReference type="Proteomes" id="UP001224997">
    <property type="component" value="Unassembled WGS sequence"/>
</dbReference>
<accession>A0ABT9J988</accession>
<dbReference type="InterPro" id="IPR024455">
    <property type="entry name" value="Phage_capsid"/>
</dbReference>
<keyword evidence="5" id="KW-1185">Reference proteome</keyword>
<sequence length="411" mass="43638">MQEQRSQAVAEMRRLADAVETRGDDYTAEEEKRHADLKKDITNLDAKIQRAKDIADIERSAPAVVSGRGDGAYEDRARDFSVTTAIRAAMGERVDDGRERELSTELKRRSARAFTGIAVPDEVFMEKRTLMTSGAAADLVPNVHRGDLFIDMRRSAIMTARLGATVLDGLTGTIDIPKQTASSAAQWVAEDSALTETDANFTDVNLAPKTVGSLTSYSRRTLINAVPAVEQLVRRDLAAVVARAIDYQAIFGDGSAGTPTGVVNASGVATSTLATPSWAEVLAMIAAIQSEDADIGSLNWAMNPAAVAKLRATNKVAAEPEHGFLMTEPGSLAGYGVGTSTAIPTTATPDTTVIFGAWPQLLIGRWSGTDILVNPYGSGYAAGRVQVRAMQDVDVAVRHGESFAVAADLAV</sequence>
<dbReference type="Pfam" id="PF05065">
    <property type="entry name" value="Phage_capsid"/>
    <property type="match status" value="1"/>
</dbReference>
<gene>
    <name evidence="4" type="ORF">Q5Y72_04705</name>
</gene>
<feature type="domain" description="Phage capsid-like C-terminal" evidence="3">
    <location>
        <begin position="140"/>
        <end position="406"/>
    </location>
</feature>
<dbReference type="Gene3D" id="3.30.2400.10">
    <property type="entry name" value="Major capsid protein gp5"/>
    <property type="match status" value="1"/>
</dbReference>
<dbReference type="NCBIfam" id="TIGR01554">
    <property type="entry name" value="major_cap_HK97"/>
    <property type="match status" value="1"/>
</dbReference>
<organism evidence="4 5">
    <name type="scientific">Paracoccus spongiarum</name>
    <dbReference type="NCBI Taxonomy" id="3064387"/>
    <lineage>
        <taxon>Bacteria</taxon>
        <taxon>Pseudomonadati</taxon>
        <taxon>Pseudomonadota</taxon>
        <taxon>Alphaproteobacteria</taxon>
        <taxon>Rhodobacterales</taxon>
        <taxon>Paracoccaceae</taxon>
        <taxon>Paracoccus</taxon>
    </lineage>
</organism>
<reference evidence="4 5" key="1">
    <citation type="submission" date="2023-08" db="EMBL/GenBank/DDBJ databases">
        <authorList>
            <person name="Park J.-S."/>
        </authorList>
    </citation>
    <scope>NUCLEOTIDE SEQUENCE [LARGE SCALE GENOMIC DNA]</scope>
    <source>
        <strain evidence="4 5">2205BS29-5</strain>
    </source>
</reference>
<evidence type="ECO:0000313" key="4">
    <source>
        <dbReference type="EMBL" id="MDP5306388.1"/>
    </source>
</evidence>
<evidence type="ECO:0000256" key="1">
    <source>
        <dbReference type="ARBA" id="ARBA00004328"/>
    </source>
</evidence>
<name>A0ABT9J988_9RHOB</name>
<comment type="subcellular location">
    <subcellularLocation>
        <location evidence="1">Virion</location>
    </subcellularLocation>
</comment>